<feature type="transmembrane region" description="Helical" evidence="1">
    <location>
        <begin position="120"/>
        <end position="141"/>
    </location>
</feature>
<keyword evidence="1" id="KW-0812">Transmembrane</keyword>
<protein>
    <submittedName>
        <fullName evidence="2">Uncharacterized protein</fullName>
    </submittedName>
</protein>
<keyword evidence="1" id="KW-0472">Membrane</keyword>
<feature type="transmembrane region" description="Helical" evidence="1">
    <location>
        <begin position="147"/>
        <end position="166"/>
    </location>
</feature>
<dbReference type="EMBL" id="HBFN01016466">
    <property type="protein sequence ID" value="CAD8795972.1"/>
    <property type="molecule type" value="Transcribed_RNA"/>
</dbReference>
<evidence type="ECO:0000313" key="2">
    <source>
        <dbReference type="EMBL" id="CAD8795972.1"/>
    </source>
</evidence>
<dbReference type="AlphaFoldDB" id="A0A7S0YVX9"/>
<reference evidence="2" key="1">
    <citation type="submission" date="2021-01" db="EMBL/GenBank/DDBJ databases">
        <authorList>
            <person name="Corre E."/>
            <person name="Pelletier E."/>
            <person name="Niang G."/>
            <person name="Scheremetjew M."/>
            <person name="Finn R."/>
            <person name="Kale V."/>
            <person name="Holt S."/>
            <person name="Cochrane G."/>
            <person name="Meng A."/>
            <person name="Brown T."/>
            <person name="Cohen L."/>
        </authorList>
    </citation>
    <scope>NUCLEOTIDE SEQUENCE</scope>
    <source>
        <strain evidence="2">CCMP443</strain>
    </source>
</reference>
<sequence>MDQDGDVWVKLVQPGVQDSRATRIRYATGGSFIVDDLCKAAKMEFENRLAHLDASQLSVSATRDGPAEDPRTLVSTIAPNADVTLYIHAPAPPREEEEENPEGAADASDRVHGWFSSNSIFFHHVIVLVCLVAACCLQGIFQGGVAAAMFVISAVFSQSCRILVPVHSNYFERIFRS</sequence>
<proteinExistence type="predicted"/>
<accession>A0A7S0YVX9</accession>
<evidence type="ECO:0000256" key="1">
    <source>
        <dbReference type="SAM" id="Phobius"/>
    </source>
</evidence>
<keyword evidence="1" id="KW-1133">Transmembrane helix</keyword>
<name>A0A7S0YVX9_9CRYP</name>
<gene>
    <name evidence="2" type="ORF">HTEP1355_LOCUS9612</name>
</gene>
<organism evidence="2">
    <name type="scientific">Hemiselmis tepida</name>
    <dbReference type="NCBI Taxonomy" id="464990"/>
    <lineage>
        <taxon>Eukaryota</taxon>
        <taxon>Cryptophyceae</taxon>
        <taxon>Cryptomonadales</taxon>
        <taxon>Hemiselmidaceae</taxon>
        <taxon>Hemiselmis</taxon>
    </lineage>
</organism>